<dbReference type="AlphaFoldDB" id="A0A4S4KHX7"/>
<dbReference type="EMBL" id="SGPK01000771">
    <property type="protein sequence ID" value="THG97901.1"/>
    <property type="molecule type" value="Genomic_DNA"/>
</dbReference>
<reference evidence="1 2" key="1">
    <citation type="submission" date="2019-02" db="EMBL/GenBank/DDBJ databases">
        <title>Genome sequencing of the rare red list fungi Phellinidium pouzarii.</title>
        <authorList>
            <person name="Buettner E."/>
            <person name="Kellner H."/>
        </authorList>
    </citation>
    <scope>NUCLEOTIDE SEQUENCE [LARGE SCALE GENOMIC DNA]</scope>
    <source>
        <strain evidence="1 2">DSM 108285</strain>
    </source>
</reference>
<name>A0A4S4KHX7_9AGAM</name>
<dbReference type="Gene3D" id="3.30.390.10">
    <property type="entry name" value="Enolase-like, N-terminal domain"/>
    <property type="match status" value="1"/>
</dbReference>
<dbReference type="Proteomes" id="UP000308199">
    <property type="component" value="Unassembled WGS sequence"/>
</dbReference>
<evidence type="ECO:0000313" key="2">
    <source>
        <dbReference type="Proteomes" id="UP000308199"/>
    </source>
</evidence>
<proteinExistence type="predicted"/>
<keyword evidence="2" id="KW-1185">Reference proteome</keyword>
<protein>
    <submittedName>
        <fullName evidence="1">Uncharacterized protein</fullName>
    </submittedName>
</protein>
<sequence length="69" mass="7621">MSSFFPSANGLLGSARKGGVIHIATSAADDINVLWDLFAKSRKNVPLWKLVVDFTPEELVSATAFRYHR</sequence>
<comment type="caution">
    <text evidence="1">The sequence shown here is derived from an EMBL/GenBank/DDBJ whole genome shotgun (WGS) entry which is preliminary data.</text>
</comment>
<dbReference type="InterPro" id="IPR029017">
    <property type="entry name" value="Enolase-like_N"/>
</dbReference>
<organism evidence="1 2">
    <name type="scientific">Phellinidium pouzarii</name>
    <dbReference type="NCBI Taxonomy" id="167371"/>
    <lineage>
        <taxon>Eukaryota</taxon>
        <taxon>Fungi</taxon>
        <taxon>Dikarya</taxon>
        <taxon>Basidiomycota</taxon>
        <taxon>Agaricomycotina</taxon>
        <taxon>Agaricomycetes</taxon>
        <taxon>Hymenochaetales</taxon>
        <taxon>Hymenochaetaceae</taxon>
        <taxon>Phellinidium</taxon>
    </lineage>
</organism>
<gene>
    <name evidence="1" type="ORF">EW145_g7520</name>
</gene>
<accession>A0A4S4KHX7</accession>
<dbReference type="OrthoDB" id="14161at2759"/>
<evidence type="ECO:0000313" key="1">
    <source>
        <dbReference type="EMBL" id="THG97901.1"/>
    </source>
</evidence>